<dbReference type="EMBL" id="LR798308">
    <property type="protein sequence ID" value="CAB5222717.1"/>
    <property type="molecule type" value="Genomic_DNA"/>
</dbReference>
<organism evidence="1">
    <name type="scientific">uncultured Caudovirales phage</name>
    <dbReference type="NCBI Taxonomy" id="2100421"/>
    <lineage>
        <taxon>Viruses</taxon>
        <taxon>Duplodnaviria</taxon>
        <taxon>Heunggongvirae</taxon>
        <taxon>Uroviricota</taxon>
        <taxon>Caudoviricetes</taxon>
        <taxon>Peduoviridae</taxon>
        <taxon>Maltschvirus</taxon>
        <taxon>Maltschvirus maltsch</taxon>
    </lineage>
</organism>
<name>A0A6J7WY45_9CAUD</name>
<proteinExistence type="predicted"/>
<gene>
    <name evidence="1" type="ORF">UFOVP366_21</name>
</gene>
<accession>A0A6J7WY45</accession>
<evidence type="ECO:0000313" key="1">
    <source>
        <dbReference type="EMBL" id="CAB5222717.1"/>
    </source>
</evidence>
<reference evidence="1" key="1">
    <citation type="submission" date="2020-05" db="EMBL/GenBank/DDBJ databases">
        <authorList>
            <person name="Chiriac C."/>
            <person name="Salcher M."/>
            <person name="Ghai R."/>
            <person name="Kavagutti S V."/>
        </authorList>
    </citation>
    <scope>NUCLEOTIDE SEQUENCE</scope>
</reference>
<protein>
    <submittedName>
        <fullName evidence="1">Uncharacterized protein</fullName>
    </submittedName>
</protein>
<sequence length="47" mass="5214">MNQELDANKVVESLLRQILDYAQKVAVLEARLNSTPGETNVETEPAD</sequence>